<evidence type="ECO:0000313" key="3">
    <source>
        <dbReference type="RefSeq" id="XP_027338081.1"/>
    </source>
</evidence>
<gene>
    <name evidence="3" type="primary">LOC113852019</name>
</gene>
<feature type="compositionally biased region" description="Basic and acidic residues" evidence="1">
    <location>
        <begin position="65"/>
        <end position="110"/>
    </location>
</feature>
<dbReference type="Proteomes" id="UP000694853">
    <property type="component" value="Unplaced"/>
</dbReference>
<feature type="region of interest" description="Disordered" evidence="1">
    <location>
        <begin position="1"/>
        <end position="110"/>
    </location>
</feature>
<dbReference type="AlphaFoldDB" id="A0A8B8K344"/>
<organism evidence="2 3">
    <name type="scientific">Abrus precatorius</name>
    <name type="common">Indian licorice</name>
    <name type="synonym">Glycine abrus</name>
    <dbReference type="NCBI Taxonomy" id="3816"/>
    <lineage>
        <taxon>Eukaryota</taxon>
        <taxon>Viridiplantae</taxon>
        <taxon>Streptophyta</taxon>
        <taxon>Embryophyta</taxon>
        <taxon>Tracheophyta</taxon>
        <taxon>Spermatophyta</taxon>
        <taxon>Magnoliopsida</taxon>
        <taxon>eudicotyledons</taxon>
        <taxon>Gunneridae</taxon>
        <taxon>Pentapetalae</taxon>
        <taxon>rosids</taxon>
        <taxon>fabids</taxon>
        <taxon>Fabales</taxon>
        <taxon>Fabaceae</taxon>
        <taxon>Papilionoideae</taxon>
        <taxon>50 kb inversion clade</taxon>
        <taxon>NPAAA clade</taxon>
        <taxon>indigoferoid/millettioid clade</taxon>
        <taxon>Abreae</taxon>
        <taxon>Abrus</taxon>
    </lineage>
</organism>
<reference evidence="2" key="1">
    <citation type="journal article" date="2019" name="Toxins">
        <title>Detection of Abrin-Like and Prepropulchellin-Like Toxin Genes and Transcripts Using Whole Genome Sequencing and Full-Length Transcript Sequencing of Abrus precatorius.</title>
        <authorList>
            <person name="Hovde B.T."/>
            <person name="Daligault H.E."/>
            <person name="Hanschen E.R."/>
            <person name="Kunde Y.A."/>
            <person name="Johnson M.B."/>
            <person name="Starkenburg S.R."/>
            <person name="Johnson S.L."/>
        </authorList>
    </citation>
    <scope>NUCLEOTIDE SEQUENCE [LARGE SCALE GENOMIC DNA]</scope>
</reference>
<evidence type="ECO:0000256" key="1">
    <source>
        <dbReference type="SAM" id="MobiDB-lite"/>
    </source>
</evidence>
<name>A0A8B8K344_ABRPR</name>
<keyword evidence="2" id="KW-1185">Reference proteome</keyword>
<feature type="compositionally biased region" description="Polar residues" evidence="1">
    <location>
        <begin position="53"/>
        <end position="63"/>
    </location>
</feature>
<dbReference type="KEGG" id="aprc:113852019"/>
<evidence type="ECO:0000313" key="2">
    <source>
        <dbReference type="Proteomes" id="UP000694853"/>
    </source>
</evidence>
<sequence>MGNCASNPKTNEDEVPVPEPMPVTEEVKVEQQENKAEDFPEAKIEDSPLPVSSDDNSLATLLNENGEKKEEQGEVKEESKTEEVKAEGVKEEKVVTEEAKPETKEEKPTA</sequence>
<reference evidence="3" key="2">
    <citation type="submission" date="2025-08" db="UniProtKB">
        <authorList>
            <consortium name="RefSeq"/>
        </authorList>
    </citation>
    <scope>IDENTIFICATION</scope>
    <source>
        <tissue evidence="3">Young leaves</tissue>
    </source>
</reference>
<dbReference type="GeneID" id="113852019"/>
<dbReference type="RefSeq" id="XP_027338081.1">
    <property type="nucleotide sequence ID" value="XM_027482280.1"/>
</dbReference>
<accession>A0A8B8K344</accession>
<proteinExistence type="predicted"/>
<protein>
    <submittedName>
        <fullName evidence="3">Uncharacterized protein LOC113852019</fullName>
    </submittedName>
</protein>
<feature type="compositionally biased region" description="Basic and acidic residues" evidence="1">
    <location>
        <begin position="25"/>
        <end position="46"/>
    </location>
</feature>